<evidence type="ECO:0000313" key="2">
    <source>
        <dbReference type="EMBL" id="TNV82433.1"/>
    </source>
</evidence>
<keyword evidence="3" id="KW-1185">Reference proteome</keyword>
<accession>A0A8J8NVS6</accession>
<keyword evidence="1" id="KW-1133">Transmembrane helix</keyword>
<dbReference type="AlphaFoldDB" id="A0A8J8NVS6"/>
<evidence type="ECO:0000256" key="1">
    <source>
        <dbReference type="SAM" id="Phobius"/>
    </source>
</evidence>
<organism evidence="2 3">
    <name type="scientific">Halteria grandinella</name>
    <dbReference type="NCBI Taxonomy" id="5974"/>
    <lineage>
        <taxon>Eukaryota</taxon>
        <taxon>Sar</taxon>
        <taxon>Alveolata</taxon>
        <taxon>Ciliophora</taxon>
        <taxon>Intramacronucleata</taxon>
        <taxon>Spirotrichea</taxon>
        <taxon>Stichotrichia</taxon>
        <taxon>Sporadotrichida</taxon>
        <taxon>Halteriidae</taxon>
        <taxon>Halteria</taxon>
    </lineage>
</organism>
<reference evidence="2" key="1">
    <citation type="submission" date="2019-06" db="EMBL/GenBank/DDBJ databases">
        <authorList>
            <person name="Zheng W."/>
        </authorList>
    </citation>
    <scope>NUCLEOTIDE SEQUENCE</scope>
    <source>
        <strain evidence="2">QDHG01</strain>
    </source>
</reference>
<comment type="caution">
    <text evidence="2">The sequence shown here is derived from an EMBL/GenBank/DDBJ whole genome shotgun (WGS) entry which is preliminary data.</text>
</comment>
<name>A0A8J8NVS6_HALGN</name>
<feature type="transmembrane region" description="Helical" evidence="1">
    <location>
        <begin position="125"/>
        <end position="146"/>
    </location>
</feature>
<sequence>MKRNYKGLEMGCQSTVLEGRTGGAGCLALGLSQDLQQVYSLEEQMALQLFDQSTTLLSPIEQFANSAPPIYPFNMIIPYLVTMQKVPMCYYLNEHIPPIHLKTPSYLMRQLLKRGYVLHKLRRDYLVADLSMLALLIAVAEAPTVYAEVLGIGA</sequence>
<dbReference type="EMBL" id="RRYP01004968">
    <property type="protein sequence ID" value="TNV82433.1"/>
    <property type="molecule type" value="Genomic_DNA"/>
</dbReference>
<dbReference type="Proteomes" id="UP000785679">
    <property type="component" value="Unassembled WGS sequence"/>
</dbReference>
<evidence type="ECO:0000313" key="3">
    <source>
        <dbReference type="Proteomes" id="UP000785679"/>
    </source>
</evidence>
<protein>
    <submittedName>
        <fullName evidence="2">Uncharacterized protein</fullName>
    </submittedName>
</protein>
<gene>
    <name evidence="2" type="ORF">FGO68_gene7225</name>
</gene>
<keyword evidence="1" id="KW-0472">Membrane</keyword>
<keyword evidence="1" id="KW-0812">Transmembrane</keyword>
<proteinExistence type="predicted"/>